<dbReference type="EMBL" id="WTPW01000460">
    <property type="protein sequence ID" value="KAF0508955.1"/>
    <property type="molecule type" value="Genomic_DNA"/>
</dbReference>
<feature type="transmembrane region" description="Helical" evidence="1">
    <location>
        <begin position="47"/>
        <end position="68"/>
    </location>
</feature>
<accession>A0A8H4AL70</accession>
<evidence type="ECO:0000313" key="2">
    <source>
        <dbReference type="EMBL" id="KAF0508955.1"/>
    </source>
</evidence>
<name>A0A8H4AL70_GIGMA</name>
<reference evidence="2 3" key="1">
    <citation type="journal article" date="2019" name="Environ. Microbiol.">
        <title>At the nexus of three kingdoms: the genome of the mycorrhizal fungus Gigaspora margarita provides insights into plant, endobacterial and fungal interactions.</title>
        <authorList>
            <person name="Venice F."/>
            <person name="Ghignone S."/>
            <person name="Salvioli di Fossalunga A."/>
            <person name="Amselem J."/>
            <person name="Novero M."/>
            <person name="Xianan X."/>
            <person name="Sedzielewska Toro K."/>
            <person name="Morin E."/>
            <person name="Lipzen A."/>
            <person name="Grigoriev I.V."/>
            <person name="Henrissat B."/>
            <person name="Martin F.M."/>
            <person name="Bonfante P."/>
        </authorList>
    </citation>
    <scope>NUCLEOTIDE SEQUENCE [LARGE SCALE GENOMIC DNA]</scope>
    <source>
        <strain evidence="2 3">BEG34</strain>
    </source>
</reference>
<sequence length="139" mass="14960">MSESNRFSVISNSDNSENHSNFHTYVVSPVHAFLHSHVVRPSKEYPLIFSSVILILLSILLLLSLLLVPSSSEITEPAISAISSAIIDAANTAADTMANTAEKIATVALGLLFELLSAFDNFKPRSPTANLAGFSQFLI</sequence>
<keyword evidence="1" id="KW-0472">Membrane</keyword>
<dbReference type="OrthoDB" id="10578186at2759"/>
<proteinExistence type="predicted"/>
<protein>
    <submittedName>
        <fullName evidence="2">Uncharacterized protein</fullName>
    </submittedName>
</protein>
<organism evidence="2 3">
    <name type="scientific">Gigaspora margarita</name>
    <dbReference type="NCBI Taxonomy" id="4874"/>
    <lineage>
        <taxon>Eukaryota</taxon>
        <taxon>Fungi</taxon>
        <taxon>Fungi incertae sedis</taxon>
        <taxon>Mucoromycota</taxon>
        <taxon>Glomeromycotina</taxon>
        <taxon>Glomeromycetes</taxon>
        <taxon>Diversisporales</taxon>
        <taxon>Gigasporaceae</taxon>
        <taxon>Gigaspora</taxon>
    </lineage>
</organism>
<evidence type="ECO:0000256" key="1">
    <source>
        <dbReference type="SAM" id="Phobius"/>
    </source>
</evidence>
<comment type="caution">
    <text evidence="2">The sequence shown here is derived from an EMBL/GenBank/DDBJ whole genome shotgun (WGS) entry which is preliminary data.</text>
</comment>
<dbReference type="Proteomes" id="UP000439903">
    <property type="component" value="Unassembled WGS sequence"/>
</dbReference>
<keyword evidence="3" id="KW-1185">Reference proteome</keyword>
<evidence type="ECO:0000313" key="3">
    <source>
        <dbReference type="Proteomes" id="UP000439903"/>
    </source>
</evidence>
<dbReference type="AlphaFoldDB" id="A0A8H4AL70"/>
<gene>
    <name evidence="2" type="ORF">F8M41_018641</name>
</gene>
<keyword evidence="1" id="KW-1133">Transmembrane helix</keyword>
<keyword evidence="1" id="KW-0812">Transmembrane</keyword>